<dbReference type="Proteomes" id="UP000799421">
    <property type="component" value="Unassembled WGS sequence"/>
</dbReference>
<name>A0A6A7BQB2_9PEZI</name>
<protein>
    <submittedName>
        <fullName evidence="1">Uncharacterized protein</fullName>
    </submittedName>
</protein>
<gene>
    <name evidence="1" type="ORF">K470DRAFT_266821</name>
</gene>
<sequence length="154" mass="16204">MAQTAKGMDIRTMVDCARKTSPSLIQRMSLITAGTLVDSHASKAETSVMANSSSNRQLRMTRGETSVSCGIMACVRQSAFCKTMSGLTVRAVNTAMGRVAARSSSIKALVKQVGNEADPSSVAEVAAKILAWGRAASQTSSNSICVAGRPQYRL</sequence>
<reference evidence="1" key="1">
    <citation type="journal article" date="2020" name="Stud. Mycol.">
        <title>101 Dothideomycetes genomes: a test case for predicting lifestyles and emergence of pathogens.</title>
        <authorList>
            <person name="Haridas S."/>
            <person name="Albert R."/>
            <person name="Binder M."/>
            <person name="Bloem J."/>
            <person name="Labutti K."/>
            <person name="Salamov A."/>
            <person name="Andreopoulos B."/>
            <person name="Baker S."/>
            <person name="Barry K."/>
            <person name="Bills G."/>
            <person name="Bluhm B."/>
            <person name="Cannon C."/>
            <person name="Castanera R."/>
            <person name="Culley D."/>
            <person name="Daum C."/>
            <person name="Ezra D."/>
            <person name="Gonzalez J."/>
            <person name="Henrissat B."/>
            <person name="Kuo A."/>
            <person name="Liang C."/>
            <person name="Lipzen A."/>
            <person name="Lutzoni F."/>
            <person name="Magnuson J."/>
            <person name="Mondo S."/>
            <person name="Nolan M."/>
            <person name="Ohm R."/>
            <person name="Pangilinan J."/>
            <person name="Park H.-J."/>
            <person name="Ramirez L."/>
            <person name="Alfaro M."/>
            <person name="Sun H."/>
            <person name="Tritt A."/>
            <person name="Yoshinaga Y."/>
            <person name="Zwiers L.-H."/>
            <person name="Turgeon B."/>
            <person name="Goodwin S."/>
            <person name="Spatafora J."/>
            <person name="Crous P."/>
            <person name="Grigoriev I."/>
        </authorList>
    </citation>
    <scope>NUCLEOTIDE SEQUENCE</scope>
    <source>
        <strain evidence="1">CBS 480.64</strain>
    </source>
</reference>
<evidence type="ECO:0000313" key="1">
    <source>
        <dbReference type="EMBL" id="KAF2857463.1"/>
    </source>
</evidence>
<proteinExistence type="predicted"/>
<keyword evidence="2" id="KW-1185">Reference proteome</keyword>
<accession>A0A6A7BQB2</accession>
<organism evidence="1 2">
    <name type="scientific">Piedraia hortae CBS 480.64</name>
    <dbReference type="NCBI Taxonomy" id="1314780"/>
    <lineage>
        <taxon>Eukaryota</taxon>
        <taxon>Fungi</taxon>
        <taxon>Dikarya</taxon>
        <taxon>Ascomycota</taxon>
        <taxon>Pezizomycotina</taxon>
        <taxon>Dothideomycetes</taxon>
        <taxon>Dothideomycetidae</taxon>
        <taxon>Capnodiales</taxon>
        <taxon>Piedraiaceae</taxon>
        <taxon>Piedraia</taxon>
    </lineage>
</organism>
<dbReference type="AlphaFoldDB" id="A0A6A7BQB2"/>
<evidence type="ECO:0000313" key="2">
    <source>
        <dbReference type="Proteomes" id="UP000799421"/>
    </source>
</evidence>
<dbReference type="EMBL" id="MU006042">
    <property type="protein sequence ID" value="KAF2857463.1"/>
    <property type="molecule type" value="Genomic_DNA"/>
</dbReference>